<feature type="chain" id="PRO_5038711740" description="4Fe-4S Mo/W bis-MGD-type domain-containing protein" evidence="7">
    <location>
        <begin position="25"/>
        <end position="846"/>
    </location>
</feature>
<dbReference type="GO" id="GO:0016491">
    <property type="term" value="F:oxidoreductase activity"/>
    <property type="evidence" value="ECO:0007669"/>
    <property type="project" value="UniProtKB-KW"/>
</dbReference>
<evidence type="ECO:0000256" key="7">
    <source>
        <dbReference type="SAM" id="SignalP"/>
    </source>
</evidence>
<organism evidence="9 10">
    <name type="scientific">Parvibacter caecicola</name>
    <dbReference type="NCBI Taxonomy" id="747645"/>
    <lineage>
        <taxon>Bacteria</taxon>
        <taxon>Bacillati</taxon>
        <taxon>Actinomycetota</taxon>
        <taxon>Coriobacteriia</taxon>
        <taxon>Coriobacteriales</taxon>
        <taxon>Coriobacteriaceae</taxon>
        <taxon>Parvibacter</taxon>
    </lineage>
</organism>
<dbReference type="InterPro" id="IPR006657">
    <property type="entry name" value="MoPterin_dinucl-bd_dom"/>
</dbReference>
<dbReference type="Pfam" id="PF04879">
    <property type="entry name" value="Molybdop_Fe4S4"/>
    <property type="match status" value="1"/>
</dbReference>
<dbReference type="Pfam" id="PF01568">
    <property type="entry name" value="Molydop_binding"/>
    <property type="match status" value="1"/>
</dbReference>
<dbReference type="AlphaFoldDB" id="A0A4V5KJQ2"/>
<accession>A0A4V5KJQ2</accession>
<evidence type="ECO:0000256" key="3">
    <source>
        <dbReference type="ARBA" id="ARBA00022729"/>
    </source>
</evidence>
<proteinExistence type="inferred from homology"/>
<dbReference type="InterPro" id="IPR006963">
    <property type="entry name" value="Mopterin_OxRdtase_4Fe-4S_dom"/>
</dbReference>
<dbReference type="EMBL" id="SSTM01000004">
    <property type="protein sequence ID" value="TJW10168.1"/>
    <property type="molecule type" value="Genomic_DNA"/>
</dbReference>
<dbReference type="SUPFAM" id="SSF50692">
    <property type="entry name" value="ADC-like"/>
    <property type="match status" value="1"/>
</dbReference>
<dbReference type="RefSeq" id="WP_136845836.1">
    <property type="nucleotide sequence ID" value="NZ_SSTM01000004.1"/>
</dbReference>
<dbReference type="PANTHER" id="PTHR43742">
    <property type="entry name" value="TRIMETHYLAMINE-N-OXIDE REDUCTASE"/>
    <property type="match status" value="1"/>
</dbReference>
<dbReference type="SUPFAM" id="SSF53706">
    <property type="entry name" value="Formate dehydrogenase/DMSO reductase, domains 1-3"/>
    <property type="match status" value="1"/>
</dbReference>
<dbReference type="PANTHER" id="PTHR43742:SF6">
    <property type="entry name" value="OXIDOREDUCTASE YYAE-RELATED"/>
    <property type="match status" value="1"/>
</dbReference>
<feature type="domain" description="4Fe-4S Mo/W bis-MGD-type" evidence="8">
    <location>
        <begin position="49"/>
        <end position="112"/>
    </location>
</feature>
<reference evidence="9 10" key="1">
    <citation type="submission" date="2019-04" db="EMBL/GenBank/DDBJ databases">
        <title>Microbes associate with the intestines of laboratory mice.</title>
        <authorList>
            <person name="Navarre W."/>
            <person name="Wong E."/>
            <person name="Huang K.C."/>
            <person name="Tropini C."/>
            <person name="Ng K."/>
            <person name="Yu B."/>
        </authorList>
    </citation>
    <scope>NUCLEOTIDE SEQUENCE [LARGE SCALE GENOMIC DNA]</scope>
    <source>
        <strain evidence="9 10">NM48_B13</strain>
    </source>
</reference>
<keyword evidence="10" id="KW-1185">Reference proteome</keyword>
<evidence type="ECO:0000313" key="10">
    <source>
        <dbReference type="Proteomes" id="UP000309454"/>
    </source>
</evidence>
<evidence type="ECO:0000256" key="4">
    <source>
        <dbReference type="ARBA" id="ARBA00023002"/>
    </source>
</evidence>
<sequence length="846" mass="93874">MGTTSKQPVQISRRAFLGSTAALAGAAAIGASVTGGLARADQPRDQAAEEVKINYCRGNCGANMCHWDVHVREGKVVAMKQHIHPDADPVTKGRSKGCLRGMSMMETLYNERRVKYPMRRVEGTPRGGGEWERVSWDDALGEIVQKWGGYIQQFGGKSIVRWSVYGSTVTLNSSYGSWPKLCTILGISSFLPGADQAQMFTYNQMGVKNFGCDGPSIAKNSKNIIIWGANPAECSPQEFRYMQEARDRGATLTLIDPNITATSAKVNRQLFVRPGTDSALGMAICKYIIENQLVDWEFQLRSTTAMYLVKSTDGKFLRDSDFGIPAVPNGMSNSATGIAYTTDPAFIWDNTQGKAVHIEEVTDPAFMGTFTVDVNGQPIECTTALSLLHNRCAEWTLERTAELCGITEQEIVDLANAMVDGPTIFAVSNGLGHTVYSHAVFSVSVALSALTGNFLKPGCGLAYCGVTASMPWIPVSYDQYMVPPDSKPGPVYAALKFPDIMETGKYKGEDAPIKSIVVVSANPLANTPDRQAMLKAWDQVEFTVTVDPIMTETAQFSDLVLPAAQWLEEEDASVAMFTPYTPWGEKCVEPAFEAKSDFDITRELALKFGLEQLYTKTYEQVAQEMIATSMNGLTGKEPLDVNGELVTYERLQKEKAIRVLHDEYYDPYFLMQDFRISFYLEDPRQINDYGVAIDVEKERLPFFQPPAEAWPYSVAGFEKNPLAEKYPLIFFTAHTRYRTHTTTGYNPWMLELQEGPQLHMNAKDAEVRGLGHGDLVKVFNDRGFVVVALCIDNALQPGIVNLPHGWQADQFIAGHYQDLTMRECDPFDCNDNYFDCLCEVVKYEEA</sequence>
<comment type="similarity">
    <text evidence="1">Belongs to the prokaryotic molybdopterin-containing oxidoreductase family.</text>
</comment>
<dbReference type="Proteomes" id="UP000309454">
    <property type="component" value="Unassembled WGS sequence"/>
</dbReference>
<dbReference type="OrthoDB" id="3169136at2"/>
<dbReference type="Pfam" id="PF00384">
    <property type="entry name" value="Molybdopterin"/>
    <property type="match status" value="1"/>
</dbReference>
<evidence type="ECO:0000256" key="1">
    <source>
        <dbReference type="ARBA" id="ARBA00010312"/>
    </source>
</evidence>
<keyword evidence="5" id="KW-0408">Iron</keyword>
<evidence type="ECO:0000313" key="9">
    <source>
        <dbReference type="EMBL" id="TJW10168.1"/>
    </source>
</evidence>
<name>A0A4V5KJQ2_9ACTN</name>
<dbReference type="PROSITE" id="PS51669">
    <property type="entry name" value="4FE4S_MOW_BIS_MGD"/>
    <property type="match status" value="1"/>
</dbReference>
<keyword evidence="2" id="KW-0479">Metal-binding</keyword>
<evidence type="ECO:0000256" key="2">
    <source>
        <dbReference type="ARBA" id="ARBA00022723"/>
    </source>
</evidence>
<evidence type="ECO:0000256" key="6">
    <source>
        <dbReference type="ARBA" id="ARBA00023014"/>
    </source>
</evidence>
<keyword evidence="3 7" id="KW-0732">Signal</keyword>
<feature type="signal peptide" evidence="7">
    <location>
        <begin position="1"/>
        <end position="24"/>
    </location>
</feature>
<dbReference type="InterPro" id="IPR006656">
    <property type="entry name" value="Mopterin_OxRdtase"/>
</dbReference>
<dbReference type="InterPro" id="IPR006311">
    <property type="entry name" value="TAT_signal"/>
</dbReference>
<dbReference type="InterPro" id="IPR009010">
    <property type="entry name" value="Asp_de-COase-like_dom_sf"/>
</dbReference>
<dbReference type="Gene3D" id="2.40.40.20">
    <property type="match status" value="1"/>
</dbReference>
<keyword evidence="4" id="KW-0560">Oxidoreductase</keyword>
<dbReference type="SMART" id="SM00926">
    <property type="entry name" value="Molybdop_Fe4S4"/>
    <property type="match status" value="1"/>
</dbReference>
<dbReference type="InterPro" id="IPR050612">
    <property type="entry name" value="Prok_Mopterin_Oxidored"/>
</dbReference>
<dbReference type="GO" id="GO:0043546">
    <property type="term" value="F:molybdopterin cofactor binding"/>
    <property type="evidence" value="ECO:0007669"/>
    <property type="project" value="InterPro"/>
</dbReference>
<dbReference type="Gene3D" id="3.40.228.10">
    <property type="entry name" value="Dimethylsulfoxide Reductase, domain 2"/>
    <property type="match status" value="1"/>
</dbReference>
<gene>
    <name evidence="9" type="ORF">E5982_06270</name>
</gene>
<dbReference type="GO" id="GO:0051536">
    <property type="term" value="F:iron-sulfur cluster binding"/>
    <property type="evidence" value="ECO:0007669"/>
    <property type="project" value="UniProtKB-KW"/>
</dbReference>
<dbReference type="GO" id="GO:0046872">
    <property type="term" value="F:metal ion binding"/>
    <property type="evidence" value="ECO:0007669"/>
    <property type="project" value="UniProtKB-KW"/>
</dbReference>
<evidence type="ECO:0000259" key="8">
    <source>
        <dbReference type="PROSITE" id="PS51669"/>
    </source>
</evidence>
<keyword evidence="6" id="KW-0411">Iron-sulfur</keyword>
<dbReference type="PROSITE" id="PS51318">
    <property type="entry name" value="TAT"/>
    <property type="match status" value="1"/>
</dbReference>
<dbReference type="Gene3D" id="3.30.200.210">
    <property type="match status" value="1"/>
</dbReference>
<comment type="caution">
    <text evidence="9">The sequence shown here is derived from an EMBL/GenBank/DDBJ whole genome shotgun (WGS) entry which is preliminary data.</text>
</comment>
<dbReference type="Gene3D" id="3.40.50.740">
    <property type="match status" value="1"/>
</dbReference>
<evidence type="ECO:0000256" key="5">
    <source>
        <dbReference type="ARBA" id="ARBA00023004"/>
    </source>
</evidence>
<protein>
    <recommendedName>
        <fullName evidence="8">4Fe-4S Mo/W bis-MGD-type domain-containing protein</fullName>
    </recommendedName>
</protein>